<feature type="domain" description="Helix-turn-helix" evidence="1">
    <location>
        <begin position="1"/>
        <end position="45"/>
    </location>
</feature>
<dbReference type="InterPro" id="IPR009061">
    <property type="entry name" value="DNA-bd_dom_put_sf"/>
</dbReference>
<dbReference type="Proteomes" id="UP001058860">
    <property type="component" value="Chromosome"/>
</dbReference>
<dbReference type="RefSeq" id="WP_353864930.1">
    <property type="nucleotide sequence ID" value="NZ_CP088295.1"/>
</dbReference>
<gene>
    <name evidence="2" type="ORF">LRS13_02625</name>
</gene>
<evidence type="ECO:0000313" key="2">
    <source>
        <dbReference type="EMBL" id="UUY04447.1"/>
    </source>
</evidence>
<dbReference type="NCBIfam" id="TIGR01764">
    <property type="entry name" value="excise"/>
    <property type="match status" value="1"/>
</dbReference>
<sequence length="82" mass="9228">MLTVPEAAKRVDRDPETIRRWIRSGRLPARKVGTQHVIEEADLDLLVTRPDALPLPDAWKRLPSGLPAPDWVGALDDARRGR</sequence>
<dbReference type="Gene3D" id="1.10.1660.10">
    <property type="match status" value="1"/>
</dbReference>
<proteinExistence type="predicted"/>
<dbReference type="SUPFAM" id="SSF46955">
    <property type="entry name" value="Putative DNA-binding domain"/>
    <property type="match status" value="1"/>
</dbReference>
<dbReference type="InterPro" id="IPR041657">
    <property type="entry name" value="HTH_17"/>
</dbReference>
<reference evidence="3" key="1">
    <citation type="submission" date="2021-11" db="EMBL/GenBank/DDBJ databases">
        <title>Cultivation dependent microbiological survey of springs from the worlds oldest radium mine currently devoted to the extraction of radon-saturated water.</title>
        <authorList>
            <person name="Kapinusova G."/>
            <person name="Smrhova T."/>
            <person name="Strejcek M."/>
            <person name="Suman J."/>
            <person name="Jani K."/>
            <person name="Pajer P."/>
            <person name="Uhlik O."/>
        </authorList>
    </citation>
    <scope>NUCLEOTIDE SEQUENCE [LARGE SCALE GENOMIC DNA]</scope>
    <source>
        <strain evidence="3">J379</strain>
    </source>
</reference>
<dbReference type="InterPro" id="IPR010093">
    <property type="entry name" value="SinI_DNA-bd"/>
</dbReference>
<organism evidence="2 3">
    <name type="scientific">Svornostia abyssi</name>
    <dbReference type="NCBI Taxonomy" id="2898438"/>
    <lineage>
        <taxon>Bacteria</taxon>
        <taxon>Bacillati</taxon>
        <taxon>Actinomycetota</taxon>
        <taxon>Thermoleophilia</taxon>
        <taxon>Solirubrobacterales</taxon>
        <taxon>Baekduiaceae</taxon>
        <taxon>Svornostia</taxon>
    </lineage>
</organism>
<dbReference type="Pfam" id="PF12728">
    <property type="entry name" value="HTH_17"/>
    <property type="match status" value="1"/>
</dbReference>
<accession>A0ABY5PJC5</accession>
<keyword evidence="3" id="KW-1185">Reference proteome</keyword>
<dbReference type="EMBL" id="CP088295">
    <property type="protein sequence ID" value="UUY04447.1"/>
    <property type="molecule type" value="Genomic_DNA"/>
</dbReference>
<protein>
    <submittedName>
        <fullName evidence="2">Helix-turn-helix domain-containing protein</fullName>
    </submittedName>
</protein>
<name>A0ABY5PJC5_9ACTN</name>
<evidence type="ECO:0000259" key="1">
    <source>
        <dbReference type="Pfam" id="PF12728"/>
    </source>
</evidence>
<evidence type="ECO:0000313" key="3">
    <source>
        <dbReference type="Proteomes" id="UP001058860"/>
    </source>
</evidence>